<dbReference type="SMART" id="SM00530">
    <property type="entry name" value="HTH_XRE"/>
    <property type="match status" value="1"/>
</dbReference>
<dbReference type="KEGG" id="vbh:CMV30_11535"/>
<dbReference type="GO" id="GO:0003677">
    <property type="term" value="F:DNA binding"/>
    <property type="evidence" value="ECO:0007669"/>
    <property type="project" value="InterPro"/>
</dbReference>
<dbReference type="Gene3D" id="1.10.260.40">
    <property type="entry name" value="lambda repressor-like DNA-binding domains"/>
    <property type="match status" value="1"/>
</dbReference>
<evidence type="ECO:0000313" key="3">
    <source>
        <dbReference type="EMBL" id="ATC64534.1"/>
    </source>
</evidence>
<evidence type="ECO:0000313" key="4">
    <source>
        <dbReference type="Proteomes" id="UP000217265"/>
    </source>
</evidence>
<feature type="region of interest" description="Disordered" evidence="1">
    <location>
        <begin position="71"/>
        <end position="96"/>
    </location>
</feature>
<proteinExistence type="predicted"/>
<dbReference type="InterPro" id="IPR001387">
    <property type="entry name" value="Cro/C1-type_HTH"/>
</dbReference>
<sequence>MERVKRLRENLGLTQEAFAERAGLKYKHYQSVEAGRKPNIQFSTLIKMAEACGLEPWELLKFDHDVESFQPVVGETKATTRTSKTAKTPKPRRRSN</sequence>
<feature type="compositionally biased region" description="Basic residues" evidence="1">
    <location>
        <begin position="87"/>
        <end position="96"/>
    </location>
</feature>
<dbReference type="SUPFAM" id="SSF47413">
    <property type="entry name" value="lambda repressor-like DNA-binding domains"/>
    <property type="match status" value="1"/>
</dbReference>
<dbReference type="PROSITE" id="PS50943">
    <property type="entry name" value="HTH_CROC1"/>
    <property type="match status" value="1"/>
</dbReference>
<dbReference type="CDD" id="cd00093">
    <property type="entry name" value="HTH_XRE"/>
    <property type="match status" value="1"/>
</dbReference>
<gene>
    <name evidence="3" type="ORF">CMV30_11535</name>
</gene>
<name>A0A290Q7Q5_9BACT</name>
<evidence type="ECO:0000259" key="2">
    <source>
        <dbReference type="PROSITE" id="PS50943"/>
    </source>
</evidence>
<keyword evidence="4" id="KW-1185">Reference proteome</keyword>
<organism evidence="3 4">
    <name type="scientific">Nibricoccus aquaticus</name>
    <dbReference type="NCBI Taxonomy" id="2576891"/>
    <lineage>
        <taxon>Bacteria</taxon>
        <taxon>Pseudomonadati</taxon>
        <taxon>Verrucomicrobiota</taxon>
        <taxon>Opitutia</taxon>
        <taxon>Opitutales</taxon>
        <taxon>Opitutaceae</taxon>
        <taxon>Nibricoccus</taxon>
    </lineage>
</organism>
<evidence type="ECO:0000256" key="1">
    <source>
        <dbReference type="SAM" id="MobiDB-lite"/>
    </source>
</evidence>
<dbReference type="Pfam" id="PF01381">
    <property type="entry name" value="HTH_3"/>
    <property type="match status" value="1"/>
</dbReference>
<dbReference type="EMBL" id="CP023344">
    <property type="protein sequence ID" value="ATC64534.1"/>
    <property type="molecule type" value="Genomic_DNA"/>
</dbReference>
<accession>A0A290Q7Q5</accession>
<dbReference type="Proteomes" id="UP000217265">
    <property type="component" value="Chromosome"/>
</dbReference>
<feature type="compositionally biased region" description="Low complexity" evidence="1">
    <location>
        <begin position="76"/>
        <end position="86"/>
    </location>
</feature>
<reference evidence="3 4" key="1">
    <citation type="submission" date="2017-09" db="EMBL/GenBank/DDBJ databases">
        <title>Complete genome sequence of Verrucomicrobial strain HZ-65, isolated from freshwater.</title>
        <authorList>
            <person name="Choi A."/>
        </authorList>
    </citation>
    <scope>NUCLEOTIDE SEQUENCE [LARGE SCALE GENOMIC DNA]</scope>
    <source>
        <strain evidence="3 4">HZ-65</strain>
    </source>
</reference>
<feature type="domain" description="HTH cro/C1-type" evidence="2">
    <location>
        <begin position="4"/>
        <end position="60"/>
    </location>
</feature>
<dbReference type="InterPro" id="IPR010982">
    <property type="entry name" value="Lambda_DNA-bd_dom_sf"/>
</dbReference>
<dbReference type="OrthoDB" id="680346at2"/>
<protein>
    <submittedName>
        <fullName evidence="3">Transcriptional regulator</fullName>
    </submittedName>
</protein>
<dbReference type="AlphaFoldDB" id="A0A290Q7Q5"/>